<dbReference type="PROSITE" id="PS50076">
    <property type="entry name" value="DNAJ_2"/>
    <property type="match status" value="1"/>
</dbReference>
<feature type="transmembrane region" description="Helical" evidence="1">
    <location>
        <begin position="194"/>
        <end position="214"/>
    </location>
</feature>
<name>A0AAD5W1U5_9AGAR</name>
<evidence type="ECO:0000313" key="4">
    <source>
        <dbReference type="Proteomes" id="UP001213000"/>
    </source>
</evidence>
<dbReference type="PRINTS" id="PR00625">
    <property type="entry name" value="JDOMAIN"/>
</dbReference>
<proteinExistence type="predicted"/>
<keyword evidence="1" id="KW-1133">Transmembrane helix</keyword>
<dbReference type="Gene3D" id="1.10.287.110">
    <property type="entry name" value="DnaJ domain"/>
    <property type="match status" value="1"/>
</dbReference>
<dbReference type="SMART" id="SM00271">
    <property type="entry name" value="DnaJ"/>
    <property type="match status" value="1"/>
</dbReference>
<sequence length="274" mass="31186">MIHPSSLSILFSTRTGCCIFLRTSHVSTSRRHATTLSGTDYLDPAAATKDTKHHQYPFPKSSKPTPYEIFHLPISASRTDIKSRYYDLVRYHHPDSPHARIHTPCPNERNTRFQSILSAYDTLQNPAARANSKAWGYYGSGSGFDPYVAEINRRRQTSQNAEYMRSRRQAMNDDERHCEEEEWQKSEGGTRERVMVGLGVFALLGGLYPSFFLYPFHLDRAHEDAVSNLTRARNDAQEIGHVRREEVRKRVREIKAAATVAKGGSEPEEESVEG</sequence>
<reference evidence="3" key="1">
    <citation type="submission" date="2022-07" db="EMBL/GenBank/DDBJ databases">
        <title>Genome Sequence of Leucocoprinus birnbaumii.</title>
        <authorList>
            <person name="Buettner E."/>
        </authorList>
    </citation>
    <scope>NUCLEOTIDE SEQUENCE</scope>
    <source>
        <strain evidence="3">VT141</strain>
    </source>
</reference>
<dbReference type="CDD" id="cd06257">
    <property type="entry name" value="DnaJ"/>
    <property type="match status" value="1"/>
</dbReference>
<dbReference type="InterPro" id="IPR036869">
    <property type="entry name" value="J_dom_sf"/>
</dbReference>
<dbReference type="PANTHER" id="PTHR44240">
    <property type="entry name" value="DNAJ DOMAIN (PROKARYOTIC HEAT SHOCK PROTEIN)-RELATED"/>
    <property type="match status" value="1"/>
</dbReference>
<gene>
    <name evidence="3" type="ORF">NP233_g2175</name>
</gene>
<dbReference type="PANTHER" id="PTHR44240:SF10">
    <property type="entry name" value="J DOMAIN-CONTAINING PROTEIN"/>
    <property type="match status" value="1"/>
</dbReference>
<dbReference type="SUPFAM" id="SSF46565">
    <property type="entry name" value="Chaperone J-domain"/>
    <property type="match status" value="1"/>
</dbReference>
<keyword evidence="1" id="KW-0812">Transmembrane</keyword>
<organism evidence="3 4">
    <name type="scientific">Leucocoprinus birnbaumii</name>
    <dbReference type="NCBI Taxonomy" id="56174"/>
    <lineage>
        <taxon>Eukaryota</taxon>
        <taxon>Fungi</taxon>
        <taxon>Dikarya</taxon>
        <taxon>Basidiomycota</taxon>
        <taxon>Agaricomycotina</taxon>
        <taxon>Agaricomycetes</taxon>
        <taxon>Agaricomycetidae</taxon>
        <taxon>Agaricales</taxon>
        <taxon>Agaricineae</taxon>
        <taxon>Agaricaceae</taxon>
        <taxon>Leucocoprinus</taxon>
    </lineage>
</organism>
<keyword evidence="4" id="KW-1185">Reference proteome</keyword>
<dbReference type="AlphaFoldDB" id="A0AAD5W1U5"/>
<dbReference type="EMBL" id="JANIEX010000089">
    <property type="protein sequence ID" value="KAJ3573834.1"/>
    <property type="molecule type" value="Genomic_DNA"/>
</dbReference>
<evidence type="ECO:0000256" key="1">
    <source>
        <dbReference type="SAM" id="Phobius"/>
    </source>
</evidence>
<evidence type="ECO:0000313" key="3">
    <source>
        <dbReference type="EMBL" id="KAJ3573834.1"/>
    </source>
</evidence>
<evidence type="ECO:0000259" key="2">
    <source>
        <dbReference type="PROSITE" id="PS50076"/>
    </source>
</evidence>
<dbReference type="InterPro" id="IPR001623">
    <property type="entry name" value="DnaJ_domain"/>
</dbReference>
<keyword evidence="1" id="KW-0472">Membrane</keyword>
<feature type="domain" description="J" evidence="2">
    <location>
        <begin position="65"/>
        <end position="136"/>
    </location>
</feature>
<accession>A0AAD5W1U5</accession>
<dbReference type="InterPro" id="IPR052276">
    <property type="entry name" value="Diphthamide-biosynth_chaperone"/>
</dbReference>
<dbReference type="Proteomes" id="UP001213000">
    <property type="component" value="Unassembled WGS sequence"/>
</dbReference>
<dbReference type="Pfam" id="PF00226">
    <property type="entry name" value="DnaJ"/>
    <property type="match status" value="1"/>
</dbReference>
<comment type="caution">
    <text evidence="3">The sequence shown here is derived from an EMBL/GenBank/DDBJ whole genome shotgun (WGS) entry which is preliminary data.</text>
</comment>
<protein>
    <recommendedName>
        <fullName evidence="2">J domain-containing protein</fullName>
    </recommendedName>
</protein>